<evidence type="ECO:0000256" key="12">
    <source>
        <dbReference type="PROSITE-ProRule" id="PRU10141"/>
    </source>
</evidence>
<keyword evidence="8 12" id="KW-0067">ATP-binding</keyword>
<dbReference type="FunFam" id="2.60.120.430:FF:000007">
    <property type="entry name" value="FERONIA receptor-like kinase"/>
    <property type="match status" value="2"/>
</dbReference>
<dbReference type="GO" id="GO:0005524">
    <property type="term" value="F:ATP binding"/>
    <property type="evidence" value="ECO:0007669"/>
    <property type="project" value="UniProtKB-UniRule"/>
</dbReference>
<dbReference type="PROSITE" id="PS50011">
    <property type="entry name" value="PROTEIN_KINASE_DOM"/>
    <property type="match status" value="1"/>
</dbReference>
<keyword evidence="7" id="KW-0418">Kinase</keyword>
<dbReference type="InterPro" id="IPR024788">
    <property type="entry name" value="Malectin-like_Carb-bd_dom"/>
</dbReference>
<dbReference type="InterPro" id="IPR017441">
    <property type="entry name" value="Protein_kinase_ATP_BS"/>
</dbReference>
<reference evidence="16" key="2">
    <citation type="journal article" date="2023" name="Plants (Basel)">
        <title>Annotation of the Turnera subulata (Passifloraceae) Draft Genome Reveals the S-Locus Evolved after the Divergence of Turneroideae from Passifloroideae in a Stepwise Manner.</title>
        <authorList>
            <person name="Henning P.M."/>
            <person name="Roalson E.H."/>
            <person name="Mir W."/>
            <person name="McCubbin A.G."/>
            <person name="Shore J.S."/>
        </authorList>
    </citation>
    <scope>NUCLEOTIDE SEQUENCE</scope>
    <source>
        <strain evidence="16">F60SS</strain>
    </source>
</reference>
<dbReference type="SUPFAM" id="SSF56112">
    <property type="entry name" value="Protein kinase-like (PK-like)"/>
    <property type="match status" value="1"/>
</dbReference>
<dbReference type="InterPro" id="IPR008271">
    <property type="entry name" value="Ser/Thr_kinase_AS"/>
</dbReference>
<dbReference type="GO" id="GO:0004674">
    <property type="term" value="F:protein serine/threonine kinase activity"/>
    <property type="evidence" value="ECO:0007669"/>
    <property type="project" value="UniProtKB-KW"/>
</dbReference>
<feature type="compositionally biased region" description="Basic and acidic residues" evidence="13">
    <location>
        <begin position="1256"/>
        <end position="1267"/>
    </location>
</feature>
<dbReference type="FunFam" id="3.30.200.20:FF:000645">
    <property type="entry name" value="Receptor-like protein kinase FERONIA"/>
    <property type="match status" value="1"/>
</dbReference>
<keyword evidence="5" id="KW-0732">Signal</keyword>
<evidence type="ECO:0000256" key="9">
    <source>
        <dbReference type="ARBA" id="ARBA00022989"/>
    </source>
</evidence>
<evidence type="ECO:0000256" key="13">
    <source>
        <dbReference type="SAM" id="MobiDB-lite"/>
    </source>
</evidence>
<evidence type="ECO:0000256" key="3">
    <source>
        <dbReference type="ARBA" id="ARBA00022679"/>
    </source>
</evidence>
<protein>
    <recommendedName>
        <fullName evidence="15">Protein kinase domain-containing protein</fullName>
    </recommendedName>
</protein>
<dbReference type="InterPro" id="IPR045272">
    <property type="entry name" value="ANXUR1/2-like"/>
</dbReference>
<comment type="caution">
    <text evidence="16">The sequence shown here is derived from an EMBL/GenBank/DDBJ whole genome shotgun (WGS) entry which is preliminary data.</text>
</comment>
<dbReference type="FunFam" id="1.10.510.10:FF:000252">
    <property type="entry name" value="Receptor-like protein kinase FERONIA"/>
    <property type="match status" value="1"/>
</dbReference>
<feature type="region of interest" description="Disordered" evidence="13">
    <location>
        <begin position="1385"/>
        <end position="1425"/>
    </location>
</feature>
<sequence>QCLVPIIATSKPPYTPDTVIFMNCGSSNDTSGDERKWVGDLNSSSNNFALTETSPNRTSSSSVAAKASVQDSGAVEPVPYMTARISRSSFTYTFNNVTPGHKFIRLHFYPASYPPSFNRSKAFFDVTAGPFTLLRNFSASLYADAWRQPTFFKEYCLNVEEETQQLNLTFTPTRSNSTTGSNDSFAFINGIEIVSMPTNLYYNAKSQVSNNTALEMICRLNVGGNSMSPTSDTGMYRLWTSDEDYYSQSDYGVRPRYPNISLNYSRIPPYTAPDDVYSSAASLGSSRTNNLRSNLTWIVAVDQGYRHLVRLHFCEIVPEVLNVTYRVFTVYIDGEAAEVGFDVFRISGGRNIPIYRDYILTTGKKGDSGDYWLYITLKPSDDSVYADVILNGLEVLKLSDPDGSLVAPNLNVTEEPPAPAATPHVPPPSPPNKKKRIKLLISVCVSVLCLLLILPLLSCVAVWQLRKRKYYNSASFHDLFTSCCWSDQGRSSRAKASSLPDELCRHFSLAEIKAATNNFHRDLIIGVGGFGNVYKGYIDETPVPVAIKRLKQGSSQGFNEFKTEIEMLSKLRHAHLVSLIGYCIDRGEMILVYEYISNGTLQDHLYGSNNNDNDPLPWKTRLKICIGAAKGFDYLHTGVANKIIHRDVKTTNILIDENWVAKVSDFGMSRIGLSDAAVSTIVKGTVGYLDPEYARLQQLTEKSDVYSFGVVLFEVLCGRKPIDLKLPDEQRSLAYWTRQCIRNGTIHQIIDPYLMGRISPECFNKFVEIAESCLREQGSQRPSMHDVMENLEFALELQEEADAKMEKDPGGGEGGGGECFYPEASFHAPKLESMTSSFTLRLLPLLSLLVSVFAATQNPQSYTLTELILLNCGESSALPSDDDRSWDGDANSKFLDTKSQNASSSSTAFKQSSVTQVPYMTARITHSKLTYSFPVSPGPKFVRLYFYPDTYSGLDTSSSFFNVTANSYTLLSNFSAYLAVSAIQPPATYFVREFIVPVWDKQELSITFMASQSSFAFINGIEIVSMPDNLYTRPAVLVGSNGNSFEFNNITSLETVYRLNVGGGPVPGLADAVMFRTWIDDQEYIFGGGLGVVHTGVDAEIKYTNETPAYIAPAVVYQTKRTMGSEPLVNLQYNLTWLFSVDPGFRYLLRFHFCETEVEITGGGQRPFIIFVNNMTADKADVFHWSGGLDIPVYRDYVVSVPRGGQKQDLWVALHPETDFESRYKDAILNGLEIFKLNNSEGNLAGLNTEAPPPQREQKPRLDDRKKGSTSVPMVAGIAGGVTAAVVALFLCLFVAKRQKRVKDLDKTEAKLSRSPLGTLDQIMDKTLKDEVASVSLKKFTEIAYHCLHKQGMERPKMGDVVGALEFALQLQKTAEEHIDMGEIEDARPLMQRGEVTTTDDDDGPFSGSGGPQSNSRSTISSLDITGSEKVFSEILNPDGR</sequence>
<gene>
    <name evidence="16" type="ORF">Tsubulata_038056</name>
</gene>
<evidence type="ECO:0000256" key="10">
    <source>
        <dbReference type="ARBA" id="ARBA00023136"/>
    </source>
</evidence>
<evidence type="ECO:0000256" key="14">
    <source>
        <dbReference type="SAM" id="Phobius"/>
    </source>
</evidence>
<keyword evidence="17" id="KW-1185">Reference proteome</keyword>
<dbReference type="InterPro" id="IPR000719">
    <property type="entry name" value="Prot_kinase_dom"/>
</dbReference>
<dbReference type="GO" id="GO:0010038">
    <property type="term" value="P:response to metal ion"/>
    <property type="evidence" value="ECO:0007669"/>
    <property type="project" value="UniProtKB-ARBA"/>
</dbReference>
<feature type="compositionally biased region" description="Polar residues" evidence="13">
    <location>
        <begin position="1412"/>
        <end position="1425"/>
    </location>
</feature>
<dbReference type="GO" id="GO:0016020">
    <property type="term" value="C:membrane"/>
    <property type="evidence" value="ECO:0007669"/>
    <property type="project" value="UniProtKB-SubCell"/>
</dbReference>
<evidence type="ECO:0000259" key="15">
    <source>
        <dbReference type="PROSITE" id="PS50011"/>
    </source>
</evidence>
<evidence type="ECO:0000256" key="1">
    <source>
        <dbReference type="ARBA" id="ARBA00004479"/>
    </source>
</evidence>
<dbReference type="Pfam" id="PF12819">
    <property type="entry name" value="Malectin_like"/>
    <property type="match status" value="2"/>
</dbReference>
<keyword evidence="9 14" id="KW-1133">Transmembrane helix</keyword>
<keyword evidence="6 12" id="KW-0547">Nucleotide-binding</keyword>
<keyword evidence="3" id="KW-0808">Transferase</keyword>
<evidence type="ECO:0000256" key="7">
    <source>
        <dbReference type="ARBA" id="ARBA00022777"/>
    </source>
</evidence>
<evidence type="ECO:0000313" key="17">
    <source>
        <dbReference type="Proteomes" id="UP001141552"/>
    </source>
</evidence>
<dbReference type="CDD" id="cd14066">
    <property type="entry name" value="STKc_IRAK"/>
    <property type="match status" value="1"/>
</dbReference>
<dbReference type="PANTHER" id="PTHR34590:SF5">
    <property type="entry name" value="OS04G0586500 PROTEIN"/>
    <property type="match status" value="1"/>
</dbReference>
<keyword evidence="4 14" id="KW-0812">Transmembrane</keyword>
<evidence type="ECO:0000256" key="4">
    <source>
        <dbReference type="ARBA" id="ARBA00022692"/>
    </source>
</evidence>
<dbReference type="PANTHER" id="PTHR34590">
    <property type="entry name" value="OS03G0124300 PROTEIN-RELATED"/>
    <property type="match status" value="1"/>
</dbReference>
<dbReference type="Pfam" id="PF07714">
    <property type="entry name" value="PK_Tyr_Ser-Thr"/>
    <property type="match status" value="1"/>
</dbReference>
<dbReference type="InterPro" id="IPR011009">
    <property type="entry name" value="Kinase-like_dom_sf"/>
</dbReference>
<feature type="transmembrane region" description="Helical" evidence="14">
    <location>
        <begin position="1274"/>
        <end position="1296"/>
    </location>
</feature>
<evidence type="ECO:0000313" key="16">
    <source>
        <dbReference type="EMBL" id="KAJ4849027.1"/>
    </source>
</evidence>
<dbReference type="Proteomes" id="UP001141552">
    <property type="component" value="Unassembled WGS sequence"/>
</dbReference>
<dbReference type="Gene3D" id="3.30.200.20">
    <property type="entry name" value="Phosphorylase Kinase, domain 1"/>
    <property type="match status" value="1"/>
</dbReference>
<feature type="non-terminal residue" evidence="16">
    <location>
        <position position="1"/>
    </location>
</feature>
<keyword evidence="2" id="KW-0723">Serine/threonine-protein kinase</keyword>
<dbReference type="InterPro" id="IPR001245">
    <property type="entry name" value="Ser-Thr/Tyr_kinase_cat_dom"/>
</dbReference>
<dbReference type="GO" id="GO:0004714">
    <property type="term" value="F:transmembrane receptor protein tyrosine kinase activity"/>
    <property type="evidence" value="ECO:0007669"/>
    <property type="project" value="InterPro"/>
</dbReference>
<dbReference type="PROSITE" id="PS00107">
    <property type="entry name" value="PROTEIN_KINASE_ATP"/>
    <property type="match status" value="1"/>
</dbReference>
<evidence type="ECO:0000256" key="5">
    <source>
        <dbReference type="ARBA" id="ARBA00022729"/>
    </source>
</evidence>
<feature type="binding site" evidence="12">
    <location>
        <position position="548"/>
    </location>
    <ligand>
        <name>ATP</name>
        <dbReference type="ChEBI" id="CHEBI:30616"/>
    </ligand>
</feature>
<accession>A0A9Q0GFP6</accession>
<feature type="transmembrane region" description="Helical" evidence="14">
    <location>
        <begin position="439"/>
        <end position="463"/>
    </location>
</feature>
<dbReference type="SMART" id="SM00220">
    <property type="entry name" value="S_TKc"/>
    <property type="match status" value="1"/>
</dbReference>
<feature type="domain" description="Protein kinase" evidence="15">
    <location>
        <begin position="519"/>
        <end position="794"/>
    </location>
</feature>
<comment type="subcellular location">
    <subcellularLocation>
        <location evidence="1">Membrane</location>
        <topology evidence="1">Single-pass type I membrane protein</topology>
    </subcellularLocation>
</comment>
<feature type="region of interest" description="Disordered" evidence="13">
    <location>
        <begin position="1245"/>
        <end position="1269"/>
    </location>
</feature>
<evidence type="ECO:0000256" key="11">
    <source>
        <dbReference type="ARBA" id="ARBA00023180"/>
    </source>
</evidence>
<keyword evidence="10 14" id="KW-0472">Membrane</keyword>
<evidence type="ECO:0000256" key="8">
    <source>
        <dbReference type="ARBA" id="ARBA00022840"/>
    </source>
</evidence>
<dbReference type="OrthoDB" id="1720310at2759"/>
<proteinExistence type="predicted"/>
<reference evidence="16" key="1">
    <citation type="submission" date="2022-02" db="EMBL/GenBank/DDBJ databases">
        <authorList>
            <person name="Henning P.M."/>
            <person name="McCubbin A.G."/>
            <person name="Shore J.S."/>
        </authorList>
    </citation>
    <scope>NUCLEOTIDE SEQUENCE</scope>
    <source>
        <strain evidence="16">F60SS</strain>
        <tissue evidence="16">Leaves</tissue>
    </source>
</reference>
<dbReference type="EMBL" id="JAKUCV010000717">
    <property type="protein sequence ID" value="KAJ4849027.1"/>
    <property type="molecule type" value="Genomic_DNA"/>
</dbReference>
<dbReference type="Gene3D" id="2.60.120.430">
    <property type="entry name" value="Galactose-binding lectin"/>
    <property type="match status" value="4"/>
</dbReference>
<name>A0A9Q0GFP6_9ROSI</name>
<evidence type="ECO:0000256" key="2">
    <source>
        <dbReference type="ARBA" id="ARBA00022527"/>
    </source>
</evidence>
<keyword evidence="11" id="KW-0325">Glycoprotein</keyword>
<evidence type="ECO:0000256" key="6">
    <source>
        <dbReference type="ARBA" id="ARBA00022741"/>
    </source>
</evidence>
<dbReference type="PROSITE" id="PS00108">
    <property type="entry name" value="PROTEIN_KINASE_ST"/>
    <property type="match status" value="1"/>
</dbReference>
<dbReference type="Gene3D" id="1.10.510.10">
    <property type="entry name" value="Transferase(Phosphotransferase) domain 1"/>
    <property type="match status" value="1"/>
</dbReference>
<dbReference type="FunFam" id="2.60.120.430:FF:000003">
    <property type="entry name" value="FERONIA receptor-like kinase"/>
    <property type="match status" value="2"/>
</dbReference>
<organism evidence="16 17">
    <name type="scientific">Turnera subulata</name>
    <dbReference type="NCBI Taxonomy" id="218843"/>
    <lineage>
        <taxon>Eukaryota</taxon>
        <taxon>Viridiplantae</taxon>
        <taxon>Streptophyta</taxon>
        <taxon>Embryophyta</taxon>
        <taxon>Tracheophyta</taxon>
        <taxon>Spermatophyta</taxon>
        <taxon>Magnoliopsida</taxon>
        <taxon>eudicotyledons</taxon>
        <taxon>Gunneridae</taxon>
        <taxon>Pentapetalae</taxon>
        <taxon>rosids</taxon>
        <taxon>fabids</taxon>
        <taxon>Malpighiales</taxon>
        <taxon>Passifloraceae</taxon>
        <taxon>Turnera</taxon>
    </lineage>
</organism>